<dbReference type="RefSeq" id="WP_343804031.1">
    <property type="nucleotide sequence ID" value="NZ_BAAADJ010000064.1"/>
</dbReference>
<dbReference type="NCBIfam" id="TIGR02074">
    <property type="entry name" value="PBP_1a_fam"/>
    <property type="match status" value="1"/>
</dbReference>
<dbReference type="CDD" id="cd00063">
    <property type="entry name" value="FN3"/>
    <property type="match status" value="1"/>
</dbReference>
<comment type="catalytic activity">
    <reaction evidence="7">
        <text>Preferential cleavage: (Ac)2-L-Lys-D-Ala-|-D-Ala. Also transpeptidation of peptidyl-alanyl moieties that are N-acyl substituents of D-alanine.</text>
        <dbReference type="EC" id="3.4.16.4"/>
    </reaction>
</comment>
<gene>
    <name evidence="12" type="ORF">GCM10008967_42820</name>
</gene>
<evidence type="ECO:0000313" key="12">
    <source>
        <dbReference type="EMBL" id="GAA0347936.1"/>
    </source>
</evidence>
<evidence type="ECO:0000256" key="10">
    <source>
        <dbReference type="SAM" id="Phobius"/>
    </source>
</evidence>
<dbReference type="SUPFAM" id="SSF53955">
    <property type="entry name" value="Lysozyme-like"/>
    <property type="match status" value="1"/>
</dbReference>
<dbReference type="Gene3D" id="1.10.3810.10">
    <property type="entry name" value="Biosynthetic peptidoglycan transglycosylase-like"/>
    <property type="match status" value="1"/>
</dbReference>
<dbReference type="PANTHER" id="PTHR32282:SF29">
    <property type="entry name" value="PENICILLIN-BINDING PROTEIN 1A"/>
    <property type="match status" value="1"/>
</dbReference>
<dbReference type="InterPro" id="IPR013783">
    <property type="entry name" value="Ig-like_fold"/>
</dbReference>
<dbReference type="EMBL" id="BAAADJ010000064">
    <property type="protein sequence ID" value="GAA0347936.1"/>
    <property type="molecule type" value="Genomic_DNA"/>
</dbReference>
<comment type="catalytic activity">
    <reaction evidence="8">
        <text>[GlcNAc-(1-&gt;4)-Mur2Ac(oyl-L-Ala-gamma-D-Glu-L-Lys-D-Ala-D-Ala)](n)-di-trans,octa-cis-undecaprenyl diphosphate + beta-D-GlcNAc-(1-&gt;4)-Mur2Ac(oyl-L-Ala-gamma-D-Glu-L-Lys-D-Ala-D-Ala)-di-trans,octa-cis-undecaprenyl diphosphate = [GlcNAc-(1-&gt;4)-Mur2Ac(oyl-L-Ala-gamma-D-Glu-L-Lys-D-Ala-D-Ala)](n+1)-di-trans,octa-cis-undecaprenyl diphosphate + di-trans,octa-cis-undecaprenyl diphosphate + H(+)</text>
        <dbReference type="Rhea" id="RHEA:23708"/>
        <dbReference type="Rhea" id="RHEA-COMP:9602"/>
        <dbReference type="Rhea" id="RHEA-COMP:9603"/>
        <dbReference type="ChEBI" id="CHEBI:15378"/>
        <dbReference type="ChEBI" id="CHEBI:58405"/>
        <dbReference type="ChEBI" id="CHEBI:60033"/>
        <dbReference type="ChEBI" id="CHEBI:78435"/>
        <dbReference type="EC" id="2.4.99.28"/>
    </reaction>
</comment>
<dbReference type="InterPro" id="IPR023346">
    <property type="entry name" value="Lysozyme-like_dom_sf"/>
</dbReference>
<protein>
    <submittedName>
        <fullName evidence="12">PBP1A family penicillin-binding protein</fullName>
    </submittedName>
</protein>
<name>A0ABP3GNQ8_9BACI</name>
<dbReference type="InterPro" id="IPR001460">
    <property type="entry name" value="PCN-bd_Tpept"/>
</dbReference>
<feature type="compositionally biased region" description="Acidic residues" evidence="9">
    <location>
        <begin position="812"/>
        <end position="821"/>
    </location>
</feature>
<keyword evidence="3" id="KW-0328">Glycosyltransferase</keyword>
<evidence type="ECO:0000259" key="11">
    <source>
        <dbReference type="PROSITE" id="PS50853"/>
    </source>
</evidence>
<feature type="compositionally biased region" description="Acidic residues" evidence="9">
    <location>
        <begin position="836"/>
        <end position="854"/>
    </location>
</feature>
<evidence type="ECO:0000256" key="9">
    <source>
        <dbReference type="SAM" id="MobiDB-lite"/>
    </source>
</evidence>
<comment type="caution">
    <text evidence="12">The sequence shown here is derived from an EMBL/GenBank/DDBJ whole genome shotgun (WGS) entry which is preliminary data.</text>
</comment>
<dbReference type="Gene3D" id="3.40.710.10">
    <property type="entry name" value="DD-peptidase/beta-lactamase superfamily"/>
    <property type="match status" value="1"/>
</dbReference>
<evidence type="ECO:0000256" key="5">
    <source>
        <dbReference type="ARBA" id="ARBA00022801"/>
    </source>
</evidence>
<reference evidence="13" key="1">
    <citation type="journal article" date="2019" name="Int. J. Syst. Evol. Microbiol.">
        <title>The Global Catalogue of Microorganisms (GCM) 10K type strain sequencing project: providing services to taxonomists for standard genome sequencing and annotation.</title>
        <authorList>
            <consortium name="The Broad Institute Genomics Platform"/>
            <consortium name="The Broad Institute Genome Sequencing Center for Infectious Disease"/>
            <person name="Wu L."/>
            <person name="Ma J."/>
        </authorList>
    </citation>
    <scope>NUCLEOTIDE SEQUENCE [LARGE SCALE GENOMIC DNA]</scope>
    <source>
        <strain evidence="13">JCM 9731</strain>
    </source>
</reference>
<feature type="domain" description="Fibronectin type-III" evidence="11">
    <location>
        <begin position="710"/>
        <end position="805"/>
    </location>
</feature>
<dbReference type="Pfam" id="PF00905">
    <property type="entry name" value="Transpeptidase"/>
    <property type="match status" value="1"/>
</dbReference>
<feature type="compositionally biased region" description="Basic residues" evidence="9">
    <location>
        <begin position="9"/>
        <end position="21"/>
    </location>
</feature>
<evidence type="ECO:0000256" key="4">
    <source>
        <dbReference type="ARBA" id="ARBA00022679"/>
    </source>
</evidence>
<feature type="transmembrane region" description="Helical" evidence="10">
    <location>
        <begin position="33"/>
        <end position="56"/>
    </location>
</feature>
<keyword evidence="6" id="KW-0511">Multifunctional enzyme</keyword>
<dbReference type="InterPro" id="IPR001264">
    <property type="entry name" value="Glyco_trans_51"/>
</dbReference>
<keyword evidence="10" id="KW-0812">Transmembrane</keyword>
<dbReference type="PROSITE" id="PS50853">
    <property type="entry name" value="FN3"/>
    <property type="match status" value="1"/>
</dbReference>
<keyword evidence="13" id="KW-1185">Reference proteome</keyword>
<keyword evidence="4" id="KW-0808">Transferase</keyword>
<dbReference type="InterPro" id="IPR036116">
    <property type="entry name" value="FN3_sf"/>
</dbReference>
<dbReference type="InterPro" id="IPR050396">
    <property type="entry name" value="Glycosyltr_51/Transpeptidase"/>
</dbReference>
<dbReference type="InterPro" id="IPR003961">
    <property type="entry name" value="FN3_dom"/>
</dbReference>
<dbReference type="SUPFAM" id="SSF56601">
    <property type="entry name" value="beta-lactamase/transpeptidase-like"/>
    <property type="match status" value="1"/>
</dbReference>
<evidence type="ECO:0000256" key="1">
    <source>
        <dbReference type="ARBA" id="ARBA00022645"/>
    </source>
</evidence>
<sequence>MSEQYKSREQRRKQLATKKNKSKESKKGLAKKISLWVIALGIIGMILGGSVFAYWASQAPDLDPALLKDPVSSKIYDMNGNLVKELGTEKRDYIPFKDIPDIVKEAFLATEDARFYKHSGIDVIRIGGAVVANITDGFGAEGGSTITQQVIKNSFLSPKKTVERKVQEMWLAFQLEQEYEKDEIFEMYLNKIFMGEDIHGVATASQYYFGKPLKDLASEGTPKEVALAQAAMLAGLPQSPNGYDPFDNPERAKNRRDTVLYLMNKHGYISTEDMEKAQAVEMASMVSETNPKLAEEKDPYEDFVDYVIDEVQKKYPDYNIFTDGLKIYTTLDPNAQEVVYNTLETNQVVEFPDDEFQAGVTLLETKTGAIRAIGGGRNQDVQRGYNFATDTERQPGSTIKPILDYAPAIEYLKWSTYHQIVDEPYTYSKGQPVNNWDEDYYGQMSIRKALAMSRNIPAVKALQEVGLENAQDFAVSLGLPLQDEIYESYAIGGLRKGVSPLQMAGAYAAFGNEGIYTEPFAITKIELRDGSVIETKPKSKLVMQDYTAFMISDALKSVFQSSYNGTATMAHIPGLPQAGKTGTTNYTKEDREKHGIGNGDVPDSWMVGYTTQYTTAIWTGYSNYFQPVKAGYDQKIARHLYKAIMENVHANIDTPDFKVPGSVVKSPVEKGSNPPKLPSEYTPEDQIVYEWFVKGTQPTEVSEQFDLPDPVEKLEAVFDEESGEIVLTWEYGKGKEDEAENATTFDVEISLDDGPMQLVTTTPDLGLRLRDALPGAFYRFRVTAISGELRSEPVEVTVEIPEMESGNPWDDFFGDGDDDGDQDRGRGNGRGNGGEGDGEGEGEAPPPTDDDDGGETNPPPPEDGQ</sequence>
<keyword evidence="2" id="KW-0645">Protease</keyword>
<evidence type="ECO:0000256" key="6">
    <source>
        <dbReference type="ARBA" id="ARBA00023268"/>
    </source>
</evidence>
<keyword evidence="10" id="KW-0472">Membrane</keyword>
<dbReference type="Pfam" id="PF00912">
    <property type="entry name" value="Transgly"/>
    <property type="match status" value="1"/>
</dbReference>
<evidence type="ECO:0000256" key="3">
    <source>
        <dbReference type="ARBA" id="ARBA00022676"/>
    </source>
</evidence>
<dbReference type="InterPro" id="IPR036950">
    <property type="entry name" value="PBP_transglycosylase"/>
</dbReference>
<accession>A0ABP3GNQ8</accession>
<evidence type="ECO:0000256" key="2">
    <source>
        <dbReference type="ARBA" id="ARBA00022670"/>
    </source>
</evidence>
<keyword evidence="10" id="KW-1133">Transmembrane helix</keyword>
<dbReference type="Gene3D" id="2.60.40.10">
    <property type="entry name" value="Immunoglobulins"/>
    <property type="match status" value="1"/>
</dbReference>
<evidence type="ECO:0000256" key="8">
    <source>
        <dbReference type="ARBA" id="ARBA00049902"/>
    </source>
</evidence>
<proteinExistence type="predicted"/>
<keyword evidence="5" id="KW-0378">Hydrolase</keyword>
<organism evidence="12 13">
    <name type="scientific">Bacillus carboniphilus</name>
    <dbReference type="NCBI Taxonomy" id="86663"/>
    <lineage>
        <taxon>Bacteria</taxon>
        <taxon>Bacillati</taxon>
        <taxon>Bacillota</taxon>
        <taxon>Bacilli</taxon>
        <taxon>Bacillales</taxon>
        <taxon>Bacillaceae</taxon>
        <taxon>Bacillus</taxon>
    </lineage>
</organism>
<feature type="region of interest" description="Disordered" evidence="9">
    <location>
        <begin position="801"/>
        <end position="865"/>
    </location>
</feature>
<evidence type="ECO:0000256" key="7">
    <source>
        <dbReference type="ARBA" id="ARBA00034000"/>
    </source>
</evidence>
<evidence type="ECO:0000313" key="13">
    <source>
        <dbReference type="Proteomes" id="UP001500782"/>
    </source>
</evidence>
<feature type="region of interest" description="Disordered" evidence="9">
    <location>
        <begin position="1"/>
        <end position="23"/>
    </location>
</feature>
<dbReference type="PANTHER" id="PTHR32282">
    <property type="entry name" value="BINDING PROTEIN TRANSPEPTIDASE, PUTATIVE-RELATED"/>
    <property type="match status" value="1"/>
</dbReference>
<dbReference type="SUPFAM" id="SSF49265">
    <property type="entry name" value="Fibronectin type III"/>
    <property type="match status" value="1"/>
</dbReference>
<keyword evidence="1" id="KW-0121">Carboxypeptidase</keyword>
<dbReference type="Proteomes" id="UP001500782">
    <property type="component" value="Unassembled WGS sequence"/>
</dbReference>
<dbReference type="InterPro" id="IPR012338">
    <property type="entry name" value="Beta-lactam/transpept-like"/>
</dbReference>